<evidence type="ECO:0000313" key="6">
    <source>
        <dbReference type="Proteomes" id="UP000252100"/>
    </source>
</evidence>
<dbReference type="InterPro" id="IPR010982">
    <property type="entry name" value="Lambda_DNA-bd_dom_sf"/>
</dbReference>
<dbReference type="SUPFAM" id="SSF47413">
    <property type="entry name" value="lambda repressor-like DNA-binding domains"/>
    <property type="match status" value="1"/>
</dbReference>
<proteinExistence type="predicted"/>
<dbReference type="SMART" id="SM00354">
    <property type="entry name" value="HTH_LACI"/>
    <property type="match status" value="1"/>
</dbReference>
<evidence type="ECO:0000313" key="5">
    <source>
        <dbReference type="EMBL" id="AXF57535.1"/>
    </source>
</evidence>
<evidence type="ECO:0000256" key="1">
    <source>
        <dbReference type="ARBA" id="ARBA00023015"/>
    </source>
</evidence>
<dbReference type="InterPro" id="IPR028082">
    <property type="entry name" value="Peripla_BP_I"/>
</dbReference>
<name>A0A345C2V4_9BACI</name>
<dbReference type="PROSITE" id="PS50932">
    <property type="entry name" value="HTH_LACI_2"/>
    <property type="match status" value="1"/>
</dbReference>
<dbReference type="SUPFAM" id="SSF53822">
    <property type="entry name" value="Periplasmic binding protein-like I"/>
    <property type="match status" value="1"/>
</dbReference>
<accession>A0A345C2V4</accession>
<dbReference type="PANTHER" id="PTHR30146:SF109">
    <property type="entry name" value="HTH-TYPE TRANSCRIPTIONAL REGULATOR GALS"/>
    <property type="match status" value="1"/>
</dbReference>
<dbReference type="GO" id="GO:0003700">
    <property type="term" value="F:DNA-binding transcription factor activity"/>
    <property type="evidence" value="ECO:0007669"/>
    <property type="project" value="TreeGrafter"/>
</dbReference>
<gene>
    <name evidence="5" type="ORF">DT065_17115</name>
</gene>
<dbReference type="Gene3D" id="1.10.260.40">
    <property type="entry name" value="lambda repressor-like DNA-binding domains"/>
    <property type="match status" value="1"/>
</dbReference>
<keyword evidence="2" id="KW-0238">DNA-binding</keyword>
<sequence length="337" mass="37976">MVSSRDVAKEAGVSQPTVSRVLNAPEQVKKETVDKVQKAIEKLNYRPNVVARNLKQKKTKYIALISGPLHNPFFVDSTTAIVNYAKKYGYHTLVYFEEQGDNLSIYEEVLKQQVDGIILSSIFIDDPIYQDLVDAQVPFVMFNRRHQSGGNYVEIDNEKAGQLATNHLLKLGHTKIAWVGGPTYTSTFHGRLSGYRTALEAVSHPIESDWIKETDTTEDSVVQAVDELLLLPDRPTAILAATDSMALFCQNYLMHLGFQIPENFSICGMDNIDMTNHAAIQMTTLTHHSEKPMGLHAIEHLIHMMEVDSQERKNLQLTLEPKLINRKTTALNRSNNE</sequence>
<dbReference type="Proteomes" id="UP000252100">
    <property type="component" value="Chromosome"/>
</dbReference>
<dbReference type="GO" id="GO:0000976">
    <property type="term" value="F:transcription cis-regulatory region binding"/>
    <property type="evidence" value="ECO:0007669"/>
    <property type="project" value="TreeGrafter"/>
</dbReference>
<dbReference type="InterPro" id="IPR000843">
    <property type="entry name" value="HTH_LacI"/>
</dbReference>
<feature type="domain" description="HTH lacI-type" evidence="4">
    <location>
        <begin position="2"/>
        <end position="56"/>
    </location>
</feature>
<dbReference type="InterPro" id="IPR001761">
    <property type="entry name" value="Peripla_BP/Lac1_sug-bd_dom"/>
</dbReference>
<organism evidence="5 6">
    <name type="scientific">Salicibibacter kimchii</name>
    <dbReference type="NCBI Taxonomy" id="2099786"/>
    <lineage>
        <taxon>Bacteria</taxon>
        <taxon>Bacillati</taxon>
        <taxon>Bacillota</taxon>
        <taxon>Bacilli</taxon>
        <taxon>Bacillales</taxon>
        <taxon>Bacillaceae</taxon>
        <taxon>Salicibibacter</taxon>
    </lineage>
</organism>
<dbReference type="EMBL" id="CP031092">
    <property type="protein sequence ID" value="AXF57535.1"/>
    <property type="molecule type" value="Genomic_DNA"/>
</dbReference>
<dbReference type="CDD" id="cd06267">
    <property type="entry name" value="PBP1_LacI_sugar_binding-like"/>
    <property type="match status" value="1"/>
</dbReference>
<dbReference type="AlphaFoldDB" id="A0A345C2V4"/>
<dbReference type="CDD" id="cd01392">
    <property type="entry name" value="HTH_LacI"/>
    <property type="match status" value="1"/>
</dbReference>
<dbReference type="PANTHER" id="PTHR30146">
    <property type="entry name" value="LACI-RELATED TRANSCRIPTIONAL REPRESSOR"/>
    <property type="match status" value="1"/>
</dbReference>
<evidence type="ECO:0000259" key="4">
    <source>
        <dbReference type="PROSITE" id="PS50932"/>
    </source>
</evidence>
<dbReference type="RefSeq" id="WP_114375447.1">
    <property type="nucleotide sequence ID" value="NZ_CP031092.1"/>
</dbReference>
<keyword evidence="3" id="KW-0804">Transcription</keyword>
<evidence type="ECO:0000256" key="3">
    <source>
        <dbReference type="ARBA" id="ARBA00023163"/>
    </source>
</evidence>
<keyword evidence="6" id="KW-1185">Reference proteome</keyword>
<reference evidence="5 6" key="1">
    <citation type="journal article" date="2018" name="J. Microbiol.">
        <title>Salicibibacter kimchii gen. nov., sp. nov., a moderately halophilic and alkalitolerant bacterium in the family Bacillaceae, isolated from kimchi.</title>
        <authorList>
            <person name="Jang J.Y."/>
            <person name="Oh Y.J."/>
            <person name="Lim S.K."/>
            <person name="Park H.K."/>
            <person name="Lee C."/>
            <person name="Kim J.Y."/>
            <person name="Lee M.A."/>
            <person name="Choi H.J."/>
        </authorList>
    </citation>
    <scope>NUCLEOTIDE SEQUENCE [LARGE SCALE GENOMIC DNA]</scope>
    <source>
        <strain evidence="5 6">NKC1-1</strain>
    </source>
</reference>
<dbReference type="Pfam" id="PF00532">
    <property type="entry name" value="Peripla_BP_1"/>
    <property type="match status" value="1"/>
</dbReference>
<dbReference type="Pfam" id="PF00356">
    <property type="entry name" value="LacI"/>
    <property type="match status" value="1"/>
</dbReference>
<evidence type="ECO:0000256" key="2">
    <source>
        <dbReference type="ARBA" id="ARBA00023125"/>
    </source>
</evidence>
<dbReference type="OrthoDB" id="9796186at2"/>
<keyword evidence="1" id="KW-0805">Transcription regulation</keyword>
<dbReference type="Gene3D" id="3.40.50.2300">
    <property type="match status" value="2"/>
</dbReference>
<protein>
    <submittedName>
        <fullName evidence="5">LacI family transcriptional regulator</fullName>
    </submittedName>
</protein>
<dbReference type="KEGG" id="rue:DT065_17115"/>